<accession>A0A1C7D4R7</accession>
<dbReference type="EMBL" id="CP016545">
    <property type="protein sequence ID" value="ANU06458.1"/>
    <property type="molecule type" value="Genomic_DNA"/>
</dbReference>
<feature type="region of interest" description="Disordered" evidence="1">
    <location>
        <begin position="1"/>
        <end position="35"/>
    </location>
</feature>
<evidence type="ECO:0000313" key="4">
    <source>
        <dbReference type="Proteomes" id="UP000092698"/>
    </source>
</evidence>
<dbReference type="Proteomes" id="UP000092698">
    <property type="component" value="Chromosome"/>
</dbReference>
<proteinExistence type="predicted"/>
<evidence type="ECO:0000313" key="3">
    <source>
        <dbReference type="EMBL" id="ANU06458.1"/>
    </source>
</evidence>
<gene>
    <name evidence="3" type="ORF">A6F65_00130</name>
</gene>
<evidence type="ECO:0000259" key="2">
    <source>
        <dbReference type="Pfam" id="PF07796"/>
    </source>
</evidence>
<sequence length="244" mass="26516">MSGAARRSGGRQSRLARRARPQGESGAVGATLATTTRNPDGPALILACGALANEIIALRKQLGVGEDALVLHCLPAELHNRPAQIAPRVDEFLAQHREKYSQVLIGYGDCGTGGALDAVLTRHDAERLPHAHCYEFYATSPVFEDITEAEVGSFFVTDFLVKHFDRLIWEGLALDRHPEMLESLFGNYRDLVYLAQADVPLLRIKAKEAADRLGLNYVFRDVGYGDLASAVAAVARESGAQPHV</sequence>
<feature type="domain" description="DUF1638" evidence="2">
    <location>
        <begin position="73"/>
        <end position="229"/>
    </location>
</feature>
<organism evidence="3 4">
    <name type="scientific">Paraurantiacibacter namhicola</name>
    <dbReference type="NCBI Taxonomy" id="645517"/>
    <lineage>
        <taxon>Bacteria</taxon>
        <taxon>Pseudomonadati</taxon>
        <taxon>Pseudomonadota</taxon>
        <taxon>Alphaproteobacteria</taxon>
        <taxon>Sphingomonadales</taxon>
        <taxon>Erythrobacteraceae</taxon>
        <taxon>Paraurantiacibacter</taxon>
    </lineage>
</organism>
<feature type="compositionally biased region" description="Low complexity" evidence="1">
    <location>
        <begin position="1"/>
        <end position="13"/>
    </location>
</feature>
<protein>
    <recommendedName>
        <fullName evidence="2">DUF1638 domain-containing protein</fullName>
    </recommendedName>
</protein>
<keyword evidence="4" id="KW-1185">Reference proteome</keyword>
<dbReference type="InterPro" id="IPR012437">
    <property type="entry name" value="DUF1638"/>
</dbReference>
<reference evidence="3 4" key="1">
    <citation type="submission" date="2016-07" db="EMBL/GenBank/DDBJ databases">
        <title>Complete genome sequence of Altererythrobacter namhicola JCM 16345T, containing esterase-encoding genes.</title>
        <authorList>
            <person name="Cheng H."/>
            <person name="Wu Y.-H."/>
            <person name="Jian S.-L."/>
            <person name="Huo Y.-Y."/>
            <person name="Wang C.-S."/>
            <person name="Xu X.-W."/>
        </authorList>
    </citation>
    <scope>NUCLEOTIDE SEQUENCE [LARGE SCALE GENOMIC DNA]</scope>
    <source>
        <strain evidence="3 4">JCM 16345</strain>
    </source>
</reference>
<dbReference type="STRING" id="645517.A6F65_00130"/>
<dbReference type="KEGG" id="anh:A6F65_00130"/>
<name>A0A1C7D4R7_9SPHN</name>
<dbReference type="OrthoDB" id="9814689at2"/>
<dbReference type="Pfam" id="PF07796">
    <property type="entry name" value="DUF1638"/>
    <property type="match status" value="1"/>
</dbReference>
<evidence type="ECO:0000256" key="1">
    <source>
        <dbReference type="SAM" id="MobiDB-lite"/>
    </source>
</evidence>
<dbReference type="AlphaFoldDB" id="A0A1C7D4R7"/>